<evidence type="ECO:0000256" key="5">
    <source>
        <dbReference type="ARBA" id="ARBA00022692"/>
    </source>
</evidence>
<evidence type="ECO:0000256" key="7">
    <source>
        <dbReference type="ARBA" id="ARBA00023136"/>
    </source>
</evidence>
<evidence type="ECO:0000256" key="8">
    <source>
        <dbReference type="ARBA" id="ARBA00023170"/>
    </source>
</evidence>
<evidence type="ECO:0000256" key="12">
    <source>
        <dbReference type="SAM" id="SignalP"/>
    </source>
</evidence>
<dbReference type="InterPro" id="IPR039426">
    <property type="entry name" value="TonB-dep_rcpt-like"/>
</dbReference>
<dbReference type="Proteomes" id="UP001597463">
    <property type="component" value="Unassembled WGS sequence"/>
</dbReference>
<reference evidence="16" key="1">
    <citation type="journal article" date="2019" name="Int. J. Syst. Evol. Microbiol.">
        <title>The Global Catalogue of Microorganisms (GCM) 10K type strain sequencing project: providing services to taxonomists for standard genome sequencing and annotation.</title>
        <authorList>
            <consortium name="The Broad Institute Genomics Platform"/>
            <consortium name="The Broad Institute Genome Sequencing Center for Infectious Disease"/>
            <person name="Wu L."/>
            <person name="Ma J."/>
        </authorList>
    </citation>
    <scope>NUCLEOTIDE SEQUENCE [LARGE SCALE GENOMIC DNA]</scope>
    <source>
        <strain evidence="16">TISTR 1906</strain>
    </source>
</reference>
<keyword evidence="16" id="KW-1185">Reference proteome</keyword>
<keyword evidence="6 11" id="KW-0798">TonB box</keyword>
<evidence type="ECO:0000259" key="14">
    <source>
        <dbReference type="Pfam" id="PF07715"/>
    </source>
</evidence>
<feature type="chain" id="PRO_5046323183" evidence="12">
    <location>
        <begin position="18"/>
        <end position="718"/>
    </location>
</feature>
<keyword evidence="3 10" id="KW-0813">Transport</keyword>
<feature type="domain" description="TonB-dependent receptor-like beta-barrel" evidence="13">
    <location>
        <begin position="252"/>
        <end position="687"/>
    </location>
</feature>
<dbReference type="CDD" id="cd01347">
    <property type="entry name" value="ligand_gated_channel"/>
    <property type="match status" value="1"/>
</dbReference>
<evidence type="ECO:0000256" key="2">
    <source>
        <dbReference type="ARBA" id="ARBA00009810"/>
    </source>
</evidence>
<evidence type="ECO:0000256" key="4">
    <source>
        <dbReference type="ARBA" id="ARBA00022452"/>
    </source>
</evidence>
<feature type="signal peptide" evidence="12">
    <location>
        <begin position="1"/>
        <end position="17"/>
    </location>
</feature>
<dbReference type="InterPro" id="IPR012910">
    <property type="entry name" value="Plug_dom"/>
</dbReference>
<comment type="similarity">
    <text evidence="2 10 11">Belongs to the TonB-dependent receptor family.</text>
</comment>
<dbReference type="EMBL" id="JBHUMV010000003">
    <property type="protein sequence ID" value="MFD2754107.1"/>
    <property type="molecule type" value="Genomic_DNA"/>
</dbReference>
<evidence type="ECO:0000256" key="3">
    <source>
        <dbReference type="ARBA" id="ARBA00022448"/>
    </source>
</evidence>
<keyword evidence="4 10" id="KW-1134">Transmembrane beta strand</keyword>
<proteinExistence type="inferred from homology"/>
<evidence type="ECO:0000313" key="15">
    <source>
        <dbReference type="EMBL" id="MFD2754107.1"/>
    </source>
</evidence>
<dbReference type="InterPro" id="IPR036942">
    <property type="entry name" value="Beta-barrel_TonB_sf"/>
</dbReference>
<dbReference type="PROSITE" id="PS52016">
    <property type="entry name" value="TONB_DEPENDENT_REC_3"/>
    <property type="match status" value="1"/>
</dbReference>
<comment type="caution">
    <text evidence="15">The sequence shown here is derived from an EMBL/GenBank/DDBJ whole genome shotgun (WGS) entry which is preliminary data.</text>
</comment>
<protein>
    <submittedName>
        <fullName evidence="15">TonB-dependent receptor</fullName>
    </submittedName>
</protein>
<dbReference type="InterPro" id="IPR037066">
    <property type="entry name" value="Plug_dom_sf"/>
</dbReference>
<dbReference type="RefSeq" id="WP_066469998.1">
    <property type="nucleotide sequence ID" value="NZ_BCNT01000001.1"/>
</dbReference>
<dbReference type="Pfam" id="PF07715">
    <property type="entry name" value="Plug"/>
    <property type="match status" value="1"/>
</dbReference>
<dbReference type="PANTHER" id="PTHR32552:SF84">
    <property type="entry name" value="TONB-DEPENDENT RECEPTOR-RELATED"/>
    <property type="match status" value="1"/>
</dbReference>
<feature type="domain" description="TonB-dependent receptor plug" evidence="14">
    <location>
        <begin position="58"/>
        <end position="156"/>
    </location>
</feature>
<keyword evidence="8 15" id="KW-0675">Receptor</keyword>
<evidence type="ECO:0000313" key="16">
    <source>
        <dbReference type="Proteomes" id="UP001597463"/>
    </source>
</evidence>
<evidence type="ECO:0000256" key="1">
    <source>
        <dbReference type="ARBA" id="ARBA00004571"/>
    </source>
</evidence>
<evidence type="ECO:0000259" key="13">
    <source>
        <dbReference type="Pfam" id="PF00593"/>
    </source>
</evidence>
<dbReference type="SUPFAM" id="SSF56935">
    <property type="entry name" value="Porins"/>
    <property type="match status" value="1"/>
</dbReference>
<gene>
    <name evidence="15" type="ORF">ACFSW6_08410</name>
</gene>
<keyword evidence="7 10" id="KW-0472">Membrane</keyword>
<dbReference type="Gene3D" id="2.40.170.20">
    <property type="entry name" value="TonB-dependent receptor, beta-barrel domain"/>
    <property type="match status" value="1"/>
</dbReference>
<evidence type="ECO:0000256" key="11">
    <source>
        <dbReference type="RuleBase" id="RU003357"/>
    </source>
</evidence>
<dbReference type="Pfam" id="PF00593">
    <property type="entry name" value="TonB_dep_Rec_b-barrel"/>
    <property type="match status" value="1"/>
</dbReference>
<keyword evidence="5 10" id="KW-0812">Transmembrane</keyword>
<comment type="subcellular location">
    <subcellularLocation>
        <location evidence="1 10">Cell outer membrane</location>
        <topology evidence="1 10">Multi-pass membrane protein</topology>
    </subcellularLocation>
</comment>
<keyword evidence="12" id="KW-0732">Signal</keyword>
<name>A0ABW5UKC8_9BURK</name>
<accession>A0ABW5UKC8</accession>
<evidence type="ECO:0000256" key="6">
    <source>
        <dbReference type="ARBA" id="ARBA00023077"/>
    </source>
</evidence>
<keyword evidence="9 10" id="KW-0998">Cell outer membrane</keyword>
<evidence type="ECO:0000256" key="10">
    <source>
        <dbReference type="PROSITE-ProRule" id="PRU01360"/>
    </source>
</evidence>
<evidence type="ECO:0000256" key="9">
    <source>
        <dbReference type="ARBA" id="ARBA00023237"/>
    </source>
</evidence>
<dbReference type="Gene3D" id="2.170.130.10">
    <property type="entry name" value="TonB-dependent receptor, plug domain"/>
    <property type="match status" value="1"/>
</dbReference>
<organism evidence="15 16">
    <name type="scientific">Comamonas terrae</name>
    <dbReference type="NCBI Taxonomy" id="673548"/>
    <lineage>
        <taxon>Bacteria</taxon>
        <taxon>Pseudomonadati</taxon>
        <taxon>Pseudomonadota</taxon>
        <taxon>Betaproteobacteria</taxon>
        <taxon>Burkholderiales</taxon>
        <taxon>Comamonadaceae</taxon>
        <taxon>Comamonas</taxon>
    </lineage>
</organism>
<dbReference type="PANTHER" id="PTHR32552">
    <property type="entry name" value="FERRICHROME IRON RECEPTOR-RELATED"/>
    <property type="match status" value="1"/>
</dbReference>
<dbReference type="InterPro" id="IPR000531">
    <property type="entry name" value="Beta-barrel_TonB"/>
</dbReference>
<sequence length="718" mass="78009">MALGSLGVLAFPHGASAAPTEAELATVQVTESSTPAPLGLLPLRQSASTGSRLGLSILETPASVQVVDRATIEATGAQDTQEMLRAVPGVTAYSPPGNPGVSWRGFSGASVSQLFNGINVQYSIAARPVDSWIYDRVEAIGGASSFLYGAGGVGGTLNYITKLAEPGDFSEGQVTLGSHGRKQASLGLNRRLSGPDATNRHDLRLDLSHSEGGSAVDGVQRHATQLAASLRSDLGSGLTHTLAYEWQRERVDRPYWGTPLRNPIAGAGTGAVSIDPATREKNYNATDGLYAQQVQWLRSITEWRASDRLQWSNTFYAYSALRDYRNVENYRFNADNSAVIRSSALLQRHDQHLVGDRVEGRYRSELAGHRSDWAFGFDASVNRQTRYPNSTSATIGTVNPYDFTVGDFYASSGLQPGFNADRENRIRNLALYLENRTALTDAWSLVTALRHERIDLNLTNRRSVAPGMPASFSRSYQPTTGRVGLVWQLTPEAMLYGQFATAADPPSGMLATASFADAMNNTGLTTGRQWELGAKWQFWQGKGTATLAAYDIQRRNIATQDPLDSTRTLLVGQQSSRGLEAAVGLALTPRWSLRADWSANRARYDDYRQGGISMAGKRPVNTPATVANLWTSYQLTPALQLSAGLRHVGRIYGDAANTQYWPAYTLLDLGLAWRIDPRMTLQARLRNATDKVYAASLSSTMAYLGTARAAELSLHVAF</sequence>